<dbReference type="InterPro" id="IPR047412">
    <property type="entry name" value="FH_FOXP1_P2"/>
</dbReference>
<feature type="compositionally biased region" description="Acidic residues" evidence="11">
    <location>
        <begin position="471"/>
        <end position="483"/>
    </location>
</feature>
<evidence type="ECO:0000256" key="9">
    <source>
        <dbReference type="ARBA" id="ARBA00023242"/>
    </source>
</evidence>
<gene>
    <name evidence="13" type="ORF">D623_10022600</name>
</gene>
<feature type="region of interest" description="Disordered" evidence="11">
    <location>
        <begin position="443"/>
        <end position="483"/>
    </location>
</feature>
<dbReference type="InterPro" id="IPR030456">
    <property type="entry name" value="TF_fork_head_CS_2"/>
</dbReference>
<dbReference type="Gene3D" id="1.20.5.340">
    <property type="match status" value="1"/>
</dbReference>
<dbReference type="PROSITE" id="PS50039">
    <property type="entry name" value="FORK_HEAD_3"/>
    <property type="match status" value="1"/>
</dbReference>
<dbReference type="InterPro" id="IPR032354">
    <property type="entry name" value="FOXP-CC"/>
</dbReference>
<feature type="DNA-binding region" description="Fork-head" evidence="10">
    <location>
        <begin position="242"/>
        <end position="315"/>
    </location>
</feature>
<dbReference type="SUPFAM" id="SSF46785">
    <property type="entry name" value="Winged helix' DNA-binding domain"/>
    <property type="match status" value="1"/>
</dbReference>
<keyword evidence="14" id="KW-1185">Reference proteome</keyword>
<evidence type="ECO:0000256" key="3">
    <source>
        <dbReference type="ARBA" id="ARBA00022723"/>
    </source>
</evidence>
<dbReference type="FunFam" id="1.20.5.340:FF:000005">
    <property type="entry name" value="Forkhead box P1, isoform CRA_f"/>
    <property type="match status" value="1"/>
</dbReference>
<feature type="compositionally biased region" description="Basic and acidic residues" evidence="11">
    <location>
        <begin position="64"/>
        <end position="76"/>
    </location>
</feature>
<feature type="region of interest" description="Disordered" evidence="11">
    <location>
        <begin position="48"/>
        <end position="76"/>
    </location>
</feature>
<evidence type="ECO:0000259" key="12">
    <source>
        <dbReference type="PROSITE" id="PS50039"/>
    </source>
</evidence>
<protein>
    <submittedName>
        <fullName evidence="13">Forkhead box protein P1</fullName>
    </submittedName>
</protein>
<reference evidence="13 14" key="1">
    <citation type="journal article" date="2013" name="Nat. Commun.">
        <title>Genome analysis reveals insights into physiology and longevity of the Brandt's bat Myotis brandtii.</title>
        <authorList>
            <person name="Seim I."/>
            <person name="Fang X."/>
            <person name="Xiong Z."/>
            <person name="Lobanov A.V."/>
            <person name="Huang Z."/>
            <person name="Ma S."/>
            <person name="Feng Y."/>
            <person name="Turanov A.A."/>
            <person name="Zhu Y."/>
            <person name="Lenz T.L."/>
            <person name="Gerashchenko M.V."/>
            <person name="Fan D."/>
            <person name="Hee Yim S."/>
            <person name="Yao X."/>
            <person name="Jordan D."/>
            <person name="Xiong Y."/>
            <person name="Ma Y."/>
            <person name="Lyapunov A.N."/>
            <person name="Chen G."/>
            <person name="Kulakova O.I."/>
            <person name="Sun Y."/>
            <person name="Lee S.G."/>
            <person name="Bronson R.T."/>
            <person name="Moskalev A.A."/>
            <person name="Sunyaev S.R."/>
            <person name="Zhang G."/>
            <person name="Krogh A."/>
            <person name="Wang J."/>
            <person name="Gladyshev V.N."/>
        </authorList>
    </citation>
    <scope>NUCLEOTIDE SEQUENCE [LARGE SCALE GENOMIC DNA]</scope>
</reference>
<feature type="compositionally biased region" description="Polar residues" evidence="11">
    <location>
        <begin position="52"/>
        <end position="61"/>
    </location>
</feature>
<dbReference type="SMART" id="SM00339">
    <property type="entry name" value="FH"/>
    <property type="match status" value="1"/>
</dbReference>
<evidence type="ECO:0000256" key="5">
    <source>
        <dbReference type="ARBA" id="ARBA00022833"/>
    </source>
</evidence>
<evidence type="ECO:0000256" key="10">
    <source>
        <dbReference type="PROSITE-ProRule" id="PRU00089"/>
    </source>
</evidence>
<evidence type="ECO:0000256" key="1">
    <source>
        <dbReference type="ARBA" id="ARBA00004123"/>
    </source>
</evidence>
<dbReference type="InterPro" id="IPR050998">
    <property type="entry name" value="FOXP"/>
</dbReference>
<dbReference type="EMBL" id="KE164692">
    <property type="protein sequence ID" value="EPQ19490.1"/>
    <property type="molecule type" value="Genomic_DNA"/>
</dbReference>
<dbReference type="AlphaFoldDB" id="S7NRX7"/>
<feature type="region of interest" description="Disordered" evidence="11">
    <location>
        <begin position="169"/>
        <end position="203"/>
    </location>
</feature>
<evidence type="ECO:0000313" key="14">
    <source>
        <dbReference type="Proteomes" id="UP000052978"/>
    </source>
</evidence>
<comment type="subcellular location">
    <subcellularLocation>
        <location evidence="1 10">Nucleus</location>
    </subcellularLocation>
</comment>
<dbReference type="PROSITE" id="PS00658">
    <property type="entry name" value="FORK_HEAD_2"/>
    <property type="match status" value="1"/>
</dbReference>
<dbReference type="PRINTS" id="PR00053">
    <property type="entry name" value="FORKHEAD"/>
</dbReference>
<keyword evidence="5" id="KW-0862">Zinc</keyword>
<keyword evidence="7 10" id="KW-0238">DNA-binding</keyword>
<organism evidence="13 14">
    <name type="scientific">Myotis brandtii</name>
    <name type="common">Brandt's bat</name>
    <dbReference type="NCBI Taxonomy" id="109478"/>
    <lineage>
        <taxon>Eukaryota</taxon>
        <taxon>Metazoa</taxon>
        <taxon>Chordata</taxon>
        <taxon>Craniata</taxon>
        <taxon>Vertebrata</taxon>
        <taxon>Euteleostomi</taxon>
        <taxon>Mammalia</taxon>
        <taxon>Eutheria</taxon>
        <taxon>Laurasiatheria</taxon>
        <taxon>Chiroptera</taxon>
        <taxon>Yangochiroptera</taxon>
        <taxon>Vespertilionidae</taxon>
        <taxon>Myotis</taxon>
    </lineage>
</organism>
<keyword evidence="4" id="KW-0863">Zinc-finger</keyword>
<keyword evidence="9 10" id="KW-0539">Nucleus</keyword>
<sequence length="483" mass="53689">MIPAELQQLWKEVTSAHPAEETTGSSHSSVDLTTATCVSSAPAKTSLIMNPHASTNGQLSVHTPKRESLPHEEHPHSHPLYGHGVCKWPGCEAVCEDFPSFLKHLNSEHALDDRSTAQCRVQMQVVQQLELQLAKDKERLQAMMTHLHVKSTEPKAAPQPLNLVSSVTLSKSAPEASPQSLPHTPTTPTAPLTPATQGPSVITTTSMHTVGPIRRRYSDKYNVPISSDIAQNQEFYKNAEVRPPFTYASLIRQAILESPEKQLTLNEIYNWFTRMFAYFRRNAATWKNAVRHNLSLHKCFVRVENVKGAVWTVDEVEFQKRRPQKISGNPSLIKNMQSSHAYCTPLNAALQASMAENSIPLYTTASMGNPTLGGLASAMREELNGAVEHANSTESDSSPGRSPVQAVTQCFWKRLACLAAFSNFPMKRASFMQHYRHPVHVKEEPLDPEEAEGPLSLVTTANHSPDFDQDRDYEDEAVNEDME</sequence>
<dbReference type="PANTHER" id="PTHR45796:SF3">
    <property type="entry name" value="FORKHEAD BOX PROTEIN P1"/>
    <property type="match status" value="1"/>
</dbReference>
<dbReference type="GO" id="GO:0000978">
    <property type="term" value="F:RNA polymerase II cis-regulatory region sequence-specific DNA binding"/>
    <property type="evidence" value="ECO:0007669"/>
    <property type="project" value="TreeGrafter"/>
</dbReference>
<dbReference type="InterPro" id="IPR036390">
    <property type="entry name" value="WH_DNA-bd_sf"/>
</dbReference>
<keyword evidence="6" id="KW-0805">Transcription regulation</keyword>
<dbReference type="GO" id="GO:0008270">
    <property type="term" value="F:zinc ion binding"/>
    <property type="evidence" value="ECO:0007669"/>
    <property type="project" value="UniProtKB-KW"/>
</dbReference>
<dbReference type="GO" id="GO:0001227">
    <property type="term" value="F:DNA-binding transcription repressor activity, RNA polymerase II-specific"/>
    <property type="evidence" value="ECO:0007669"/>
    <property type="project" value="TreeGrafter"/>
</dbReference>
<dbReference type="FunFam" id="1.10.10.10:FF:000010">
    <property type="entry name" value="Forkhead box P2 isoform B"/>
    <property type="match status" value="1"/>
</dbReference>
<name>S7NRX7_MYOBR</name>
<dbReference type="GO" id="GO:0005634">
    <property type="term" value="C:nucleus"/>
    <property type="evidence" value="ECO:0007669"/>
    <property type="project" value="UniProtKB-SubCell"/>
</dbReference>
<evidence type="ECO:0000256" key="2">
    <source>
        <dbReference type="ARBA" id="ARBA00022491"/>
    </source>
</evidence>
<keyword evidence="2" id="KW-0678">Repressor</keyword>
<dbReference type="Proteomes" id="UP000052978">
    <property type="component" value="Unassembled WGS sequence"/>
</dbReference>
<feature type="compositionally biased region" description="Low complexity" evidence="11">
    <location>
        <begin position="181"/>
        <end position="196"/>
    </location>
</feature>
<proteinExistence type="predicted"/>
<dbReference type="InterPro" id="IPR036388">
    <property type="entry name" value="WH-like_DNA-bd_sf"/>
</dbReference>
<keyword evidence="3" id="KW-0479">Metal-binding</keyword>
<dbReference type="Pfam" id="PF00250">
    <property type="entry name" value="Forkhead"/>
    <property type="match status" value="1"/>
</dbReference>
<evidence type="ECO:0000256" key="11">
    <source>
        <dbReference type="SAM" id="MobiDB-lite"/>
    </source>
</evidence>
<keyword evidence="8" id="KW-0804">Transcription</keyword>
<dbReference type="GO" id="GO:0048513">
    <property type="term" value="P:animal organ development"/>
    <property type="evidence" value="ECO:0007669"/>
    <property type="project" value="UniProtKB-ARBA"/>
</dbReference>
<evidence type="ECO:0000256" key="4">
    <source>
        <dbReference type="ARBA" id="ARBA00022771"/>
    </source>
</evidence>
<evidence type="ECO:0000256" key="8">
    <source>
        <dbReference type="ARBA" id="ARBA00023163"/>
    </source>
</evidence>
<evidence type="ECO:0000256" key="7">
    <source>
        <dbReference type="ARBA" id="ARBA00023125"/>
    </source>
</evidence>
<dbReference type="CDD" id="cd20065">
    <property type="entry name" value="FH_FOXP2"/>
    <property type="match status" value="1"/>
</dbReference>
<dbReference type="Gene3D" id="1.10.10.10">
    <property type="entry name" value="Winged helix-like DNA-binding domain superfamily/Winged helix DNA-binding domain"/>
    <property type="match status" value="1"/>
</dbReference>
<dbReference type="PANTHER" id="PTHR45796">
    <property type="entry name" value="FORKHEAD BOX P, ISOFORM C"/>
    <property type="match status" value="1"/>
</dbReference>
<accession>S7NRX7</accession>
<evidence type="ECO:0000256" key="6">
    <source>
        <dbReference type="ARBA" id="ARBA00023015"/>
    </source>
</evidence>
<feature type="domain" description="Fork-head" evidence="12">
    <location>
        <begin position="242"/>
        <end position="315"/>
    </location>
</feature>
<dbReference type="InterPro" id="IPR001766">
    <property type="entry name" value="Fork_head_dom"/>
</dbReference>
<dbReference type="Pfam" id="PF16159">
    <property type="entry name" value="FOXP-CC"/>
    <property type="match status" value="1"/>
</dbReference>
<evidence type="ECO:0000313" key="13">
    <source>
        <dbReference type="EMBL" id="EPQ19490.1"/>
    </source>
</evidence>